<organism evidence="16 17">
    <name type="scientific">Batillaria attramentaria</name>
    <dbReference type="NCBI Taxonomy" id="370345"/>
    <lineage>
        <taxon>Eukaryota</taxon>
        <taxon>Metazoa</taxon>
        <taxon>Spiralia</taxon>
        <taxon>Lophotrochozoa</taxon>
        <taxon>Mollusca</taxon>
        <taxon>Gastropoda</taxon>
        <taxon>Caenogastropoda</taxon>
        <taxon>Sorbeoconcha</taxon>
        <taxon>Cerithioidea</taxon>
        <taxon>Batillariidae</taxon>
        <taxon>Batillaria</taxon>
    </lineage>
</organism>
<evidence type="ECO:0000256" key="7">
    <source>
        <dbReference type="ARBA" id="ARBA00022989"/>
    </source>
</evidence>
<dbReference type="InterPro" id="IPR017981">
    <property type="entry name" value="GPCR_2-like_7TM"/>
</dbReference>
<name>A0ABD0LQX9_9CAEN</name>
<dbReference type="Gene3D" id="3.40.50.410">
    <property type="entry name" value="von Willebrand factor, type A domain"/>
    <property type="match status" value="1"/>
</dbReference>
<feature type="region of interest" description="Disordered" evidence="11">
    <location>
        <begin position="570"/>
        <end position="593"/>
    </location>
</feature>
<dbReference type="Pfam" id="PF00002">
    <property type="entry name" value="7tm_2"/>
    <property type="match status" value="1"/>
</dbReference>
<dbReference type="Pfam" id="PF00092">
    <property type="entry name" value="VWA"/>
    <property type="match status" value="1"/>
</dbReference>
<feature type="transmembrane region" description="Helical" evidence="12">
    <location>
        <begin position="753"/>
        <end position="775"/>
    </location>
</feature>
<dbReference type="Gene3D" id="1.20.1070.10">
    <property type="entry name" value="Rhodopsin 7-helix transmembrane proteins"/>
    <property type="match status" value="1"/>
</dbReference>
<accession>A0ABD0LQX9</accession>
<keyword evidence="5" id="KW-0732">Signal</keyword>
<feature type="transmembrane region" description="Helical" evidence="12">
    <location>
        <begin position="694"/>
        <end position="717"/>
    </location>
</feature>
<dbReference type="InterPro" id="IPR046338">
    <property type="entry name" value="GAIN_dom_sf"/>
</dbReference>
<dbReference type="PROSITE" id="PS50261">
    <property type="entry name" value="G_PROTEIN_RECEP_F2_4"/>
    <property type="match status" value="1"/>
</dbReference>
<feature type="domain" description="GAIN-B" evidence="13">
    <location>
        <begin position="508"/>
        <end position="681"/>
    </location>
</feature>
<evidence type="ECO:0000259" key="15">
    <source>
        <dbReference type="PROSITE" id="PS50261"/>
    </source>
</evidence>
<evidence type="ECO:0000256" key="6">
    <source>
        <dbReference type="ARBA" id="ARBA00022737"/>
    </source>
</evidence>
<dbReference type="InterPro" id="IPR036465">
    <property type="entry name" value="vWFA_dom_sf"/>
</dbReference>
<feature type="domain" description="VWFA" evidence="14">
    <location>
        <begin position="179"/>
        <end position="354"/>
    </location>
</feature>
<dbReference type="PROSITE" id="PS50234">
    <property type="entry name" value="VWFA"/>
    <property type="match status" value="1"/>
</dbReference>
<evidence type="ECO:0000259" key="13">
    <source>
        <dbReference type="PROSITE" id="PS50221"/>
    </source>
</evidence>
<keyword evidence="8 12" id="KW-0472">Membrane</keyword>
<dbReference type="SUPFAM" id="SSF53300">
    <property type="entry name" value="vWA-like"/>
    <property type="match status" value="1"/>
</dbReference>
<dbReference type="InterPro" id="IPR000832">
    <property type="entry name" value="GPCR_2_secretin-like"/>
</dbReference>
<dbReference type="CDD" id="cd01450">
    <property type="entry name" value="vWFA_subfamily_ECM"/>
    <property type="match status" value="1"/>
</dbReference>
<dbReference type="FunFam" id="3.40.50.410:FF:000004">
    <property type="entry name" value="collagen alpha-6(VI) chain"/>
    <property type="match status" value="1"/>
</dbReference>
<feature type="transmembrane region" description="Helical" evidence="12">
    <location>
        <begin position="836"/>
        <end position="862"/>
    </location>
</feature>
<comment type="subcellular location">
    <subcellularLocation>
        <location evidence="1">Membrane</location>
        <topology evidence="1">Multi-pass membrane protein</topology>
    </subcellularLocation>
    <subcellularLocation>
        <location evidence="2">Secreted</location>
    </subcellularLocation>
</comment>
<feature type="domain" description="G-protein coupled receptors family 2 profile 2" evidence="15">
    <location>
        <begin position="692"/>
        <end position="863"/>
    </location>
</feature>
<evidence type="ECO:0000256" key="2">
    <source>
        <dbReference type="ARBA" id="ARBA00004613"/>
    </source>
</evidence>
<dbReference type="InterPro" id="IPR057244">
    <property type="entry name" value="GAIN_B"/>
</dbReference>
<dbReference type="InterPro" id="IPR002035">
    <property type="entry name" value="VWF_A"/>
</dbReference>
<dbReference type="Pfam" id="PF01825">
    <property type="entry name" value="GPS"/>
    <property type="match status" value="1"/>
</dbReference>
<evidence type="ECO:0000256" key="5">
    <source>
        <dbReference type="ARBA" id="ARBA00022729"/>
    </source>
</evidence>
<evidence type="ECO:0000256" key="11">
    <source>
        <dbReference type="SAM" id="MobiDB-lite"/>
    </source>
</evidence>
<evidence type="ECO:0000256" key="12">
    <source>
        <dbReference type="SAM" id="Phobius"/>
    </source>
</evidence>
<dbReference type="PRINTS" id="PR00249">
    <property type="entry name" value="GPCRSECRETIN"/>
</dbReference>
<keyword evidence="17" id="KW-1185">Reference proteome</keyword>
<reference evidence="16 17" key="1">
    <citation type="journal article" date="2023" name="Sci. Data">
        <title>Genome assembly of the Korean intertidal mud-creeper Batillaria attramentaria.</title>
        <authorList>
            <person name="Patra A.K."/>
            <person name="Ho P.T."/>
            <person name="Jun S."/>
            <person name="Lee S.J."/>
            <person name="Kim Y."/>
            <person name="Won Y.J."/>
        </authorList>
    </citation>
    <scope>NUCLEOTIDE SEQUENCE [LARGE SCALE GENOMIC DNA]</scope>
    <source>
        <strain evidence="16">Wonlab-2016</strain>
    </source>
</reference>
<keyword evidence="6" id="KW-0677">Repeat</keyword>
<feature type="compositionally biased region" description="Polar residues" evidence="11">
    <location>
        <begin position="570"/>
        <end position="589"/>
    </location>
</feature>
<dbReference type="EMBL" id="JACVVK020000031">
    <property type="protein sequence ID" value="KAK7501402.1"/>
    <property type="molecule type" value="Genomic_DNA"/>
</dbReference>
<keyword evidence="9" id="KW-1015">Disulfide bond</keyword>
<evidence type="ECO:0000313" key="16">
    <source>
        <dbReference type="EMBL" id="KAK7501402.1"/>
    </source>
</evidence>
<evidence type="ECO:0000256" key="10">
    <source>
        <dbReference type="ARBA" id="ARBA00023180"/>
    </source>
</evidence>
<dbReference type="SMART" id="SM00303">
    <property type="entry name" value="GPS"/>
    <property type="match status" value="1"/>
</dbReference>
<dbReference type="GO" id="GO:0005576">
    <property type="term" value="C:extracellular region"/>
    <property type="evidence" value="ECO:0007669"/>
    <property type="project" value="UniProtKB-SubCell"/>
</dbReference>
<keyword evidence="4 12" id="KW-0812">Transmembrane</keyword>
<evidence type="ECO:0000256" key="3">
    <source>
        <dbReference type="ARBA" id="ARBA00022525"/>
    </source>
</evidence>
<dbReference type="Gene3D" id="2.60.220.50">
    <property type="match status" value="1"/>
</dbReference>
<feature type="transmembrane region" description="Helical" evidence="12">
    <location>
        <begin position="796"/>
        <end position="816"/>
    </location>
</feature>
<dbReference type="Proteomes" id="UP001519460">
    <property type="component" value="Unassembled WGS sequence"/>
</dbReference>
<keyword evidence="3" id="KW-0964">Secreted</keyword>
<evidence type="ECO:0000256" key="4">
    <source>
        <dbReference type="ARBA" id="ARBA00022692"/>
    </source>
</evidence>
<evidence type="ECO:0000256" key="1">
    <source>
        <dbReference type="ARBA" id="ARBA00004141"/>
    </source>
</evidence>
<keyword evidence="10" id="KW-0325">Glycoprotein</keyword>
<evidence type="ECO:0000256" key="8">
    <source>
        <dbReference type="ARBA" id="ARBA00023136"/>
    </source>
</evidence>
<evidence type="ECO:0000313" key="17">
    <source>
        <dbReference type="Proteomes" id="UP001519460"/>
    </source>
</evidence>
<evidence type="ECO:0000259" key="14">
    <source>
        <dbReference type="PROSITE" id="PS50234"/>
    </source>
</evidence>
<comment type="caution">
    <text evidence="16">The sequence shown here is derived from an EMBL/GenBank/DDBJ whole genome shotgun (WGS) entry which is preliminary data.</text>
</comment>
<gene>
    <name evidence="16" type="ORF">BaRGS_00007206</name>
</gene>
<feature type="transmembrane region" description="Helical" evidence="12">
    <location>
        <begin position="729"/>
        <end position="747"/>
    </location>
</feature>
<sequence>MQVLFGFFFAGRTVPTPENIRVCRHPESRGTVYDIFWSMPGMGFDNLGYTFNLKYRVPGNIEGMLGEESIVANNIGDRKYSFSWKPDMPRYNYEFAIKASSVDVGGGEYSVYVAAEFCDGQGAGGTLRPMIPQSTPGPVQKCPQVERFGVIWPETPPMQVRHNVCPPSLGHGCAGAEIDLVFVLDTSTSMEEQNFELVRNFVRDFLSIAEIDNGRVRVGVIIYSTEDYLQFNLNEYKTKHEVLNALSDIAYHPGSTNMADALSTMRTVMFTPQNGDRPGVPNICIVVTDGASNINSGRSVPEAEQARAEGITIYAIGIGLTDTEELDGIVSKPVDEKRFAVQDFGELGKLRDRLNRAFCPGTMLFKCLQSGVWDPNGPELDNCSPAKGLLSNLTNPRGRSRTSGSGEVFNVASLLPGLTLNMSSEIEKVKDPKQKKALASKFRDSILSIGDELLRDRGAWSNMSVGQQRSSAASLLTTMETTGLLAASTMDIGSSSISRRSNLVMKLLNFDIQSGQNVTLSDKGDSDPSARANQFTIPISTLRQVLHKQKRSVPVVFVVYTNLSEWLTPTSNTSRNHGNMNTAYISDNPGQEPPRRIVNSDIISATVSKRHVKNLVEPVVFQIEHGQVEAVTNPKCSFWDTKLSAWSSEGCFIRSSNKTHTTCECFHLTSFAVLMDITGATLMMPASTRFSLELITYIGCTISIICLMLSWATFACFKSLDCDRNTIHKHLVFCLMVAQIVLVIGIQQTELKVLCSIIAGALHFLFLAAFAWMCLEGVQLYAMLIEVFESERSRVLWFYLFGYGVPAVIVAISAGIYSQGYGTDVHCWLSTERGFIWSFVGPALAVMAVNTVMLSMAIYIMIRHSGMSHTMRQKSVSQKMRAMSNGHVIEGGGYYGGGGKGGASGAPHLYASIDHLQLLTCGTTLADKL</sequence>
<dbReference type="InterPro" id="IPR000203">
    <property type="entry name" value="GPS"/>
</dbReference>
<dbReference type="PRINTS" id="PR00453">
    <property type="entry name" value="VWFADOMAIN"/>
</dbReference>
<dbReference type="SMART" id="SM00327">
    <property type="entry name" value="VWA"/>
    <property type="match status" value="1"/>
</dbReference>
<dbReference type="GO" id="GO:0005886">
    <property type="term" value="C:plasma membrane"/>
    <property type="evidence" value="ECO:0007669"/>
    <property type="project" value="UniProtKB-SubCell"/>
</dbReference>
<dbReference type="PROSITE" id="PS50221">
    <property type="entry name" value="GAIN_B"/>
    <property type="match status" value="1"/>
</dbReference>
<proteinExistence type="predicted"/>
<keyword evidence="7 12" id="KW-1133">Transmembrane helix</keyword>
<protein>
    <submittedName>
        <fullName evidence="16">Uncharacterized protein</fullName>
    </submittedName>
</protein>
<evidence type="ECO:0000256" key="9">
    <source>
        <dbReference type="ARBA" id="ARBA00023157"/>
    </source>
</evidence>
<dbReference type="AlphaFoldDB" id="A0ABD0LQX9"/>
<dbReference type="PANTHER" id="PTHR12011">
    <property type="entry name" value="ADHESION G-PROTEIN COUPLED RECEPTOR"/>
    <property type="match status" value="1"/>
</dbReference>
<dbReference type="PANTHER" id="PTHR12011:SF347">
    <property type="entry name" value="FI21270P1-RELATED"/>
    <property type="match status" value="1"/>
</dbReference>